<dbReference type="EMBL" id="CP032695">
    <property type="protein sequence ID" value="AYG62420.1"/>
    <property type="molecule type" value="Genomic_DNA"/>
</dbReference>
<dbReference type="KEGG" id="rjg:CCGE525_26940"/>
<organism evidence="1 2">
    <name type="scientific">Rhizobium jaguaris</name>
    <dbReference type="NCBI Taxonomy" id="1312183"/>
    <lineage>
        <taxon>Bacteria</taxon>
        <taxon>Pseudomonadati</taxon>
        <taxon>Pseudomonadota</taxon>
        <taxon>Alphaproteobacteria</taxon>
        <taxon>Hyphomicrobiales</taxon>
        <taxon>Rhizobiaceae</taxon>
        <taxon>Rhizobium/Agrobacterium group</taxon>
        <taxon>Rhizobium</taxon>
    </lineage>
</organism>
<geneLocation type="plasmid" evidence="2">
    <name>prccge525c</name>
</geneLocation>
<dbReference type="AlphaFoldDB" id="A0A387FT35"/>
<gene>
    <name evidence="1" type="ORF">CCGE525_26940</name>
</gene>
<dbReference type="Proteomes" id="UP000282195">
    <property type="component" value="Plasmid pRCCGE525c"/>
</dbReference>
<name>A0A387FT35_9HYPH</name>
<evidence type="ECO:0000313" key="1">
    <source>
        <dbReference type="EMBL" id="AYG62420.1"/>
    </source>
</evidence>
<protein>
    <submittedName>
        <fullName evidence="1">Uncharacterized protein</fullName>
    </submittedName>
</protein>
<accession>A0A387FT35</accession>
<sequence length="74" mass="8658">MDRMRSNARSETIFFHRVHVPLLQVLWRGHANVLFLPIKVSQYTARLIPTFWQLQDCSKHSQMARRQLAGILAA</sequence>
<reference evidence="1 2" key="1">
    <citation type="submission" date="2018-10" db="EMBL/GenBank/DDBJ databases">
        <title>Rhizobium etli, R. leguminosarum and a new Rhizobium genospecies from Phaseolus dumosus.</title>
        <authorList>
            <person name="Ramirez-Puebla S.T."/>
            <person name="Rogel-Hernandez M.A."/>
            <person name="Guerrero G."/>
            <person name="Ormeno-Orrillo E."/>
            <person name="Martinez-Romero J.C."/>
            <person name="Negrete-Yankelevich S."/>
            <person name="Martinez-Romero E."/>
        </authorList>
    </citation>
    <scope>NUCLEOTIDE SEQUENCE [LARGE SCALE GENOMIC DNA]</scope>
    <source>
        <strain evidence="1 2">CCGE525</strain>
        <plasmid evidence="2">prccge525c</plasmid>
    </source>
</reference>
<proteinExistence type="predicted"/>
<keyword evidence="2" id="KW-1185">Reference proteome</keyword>
<evidence type="ECO:0000313" key="2">
    <source>
        <dbReference type="Proteomes" id="UP000282195"/>
    </source>
</evidence>
<keyword evidence="1" id="KW-0614">Plasmid</keyword>